<evidence type="ECO:0000313" key="3">
    <source>
        <dbReference type="Proteomes" id="UP000322244"/>
    </source>
</evidence>
<dbReference type="AlphaFoldDB" id="A0A5A7SHZ9"/>
<comment type="caution">
    <text evidence="2">The sequence shown here is derived from an EMBL/GenBank/DDBJ whole genome shotgun (WGS) entry which is preliminary data.</text>
</comment>
<feature type="transmembrane region" description="Helical" evidence="1">
    <location>
        <begin position="12"/>
        <end position="36"/>
    </location>
</feature>
<accession>A0A5A7SHZ9</accession>
<evidence type="ECO:0000256" key="1">
    <source>
        <dbReference type="SAM" id="Phobius"/>
    </source>
</evidence>
<keyword evidence="1" id="KW-1133">Transmembrane helix</keyword>
<sequence>MDIITTAANAAWKVFLIGVLFGVGLPTIFALGLRSLSLGTVTASDGESVQGKTSPAGLAGAYLCFGIVLVAIAYGVLFICKTSIKHYLGIELPL</sequence>
<evidence type="ECO:0000313" key="2">
    <source>
        <dbReference type="EMBL" id="KAA0024115.1"/>
    </source>
</evidence>
<reference evidence="2 3" key="1">
    <citation type="submission" date="2019-07" db="EMBL/GenBank/DDBJ databases">
        <title>Rhodococcus cavernicolus sp. nov., isolated from a cave.</title>
        <authorList>
            <person name="Lee S.D."/>
        </authorList>
    </citation>
    <scope>NUCLEOTIDE SEQUENCE [LARGE SCALE GENOMIC DNA]</scope>
    <source>
        <strain evidence="2 3">C1-24</strain>
    </source>
</reference>
<feature type="transmembrane region" description="Helical" evidence="1">
    <location>
        <begin position="56"/>
        <end position="80"/>
    </location>
</feature>
<keyword evidence="1" id="KW-0472">Membrane</keyword>
<keyword evidence="1" id="KW-0812">Transmembrane</keyword>
<keyword evidence="3" id="KW-1185">Reference proteome</keyword>
<proteinExistence type="predicted"/>
<dbReference type="Proteomes" id="UP000322244">
    <property type="component" value="Unassembled WGS sequence"/>
</dbReference>
<dbReference type="OrthoDB" id="4470785at2"/>
<name>A0A5A7SHZ9_9NOCA</name>
<dbReference type="EMBL" id="VLNY01000002">
    <property type="protein sequence ID" value="KAA0024115.1"/>
    <property type="molecule type" value="Genomic_DNA"/>
</dbReference>
<gene>
    <name evidence="2" type="ORF">FOY51_06045</name>
</gene>
<protein>
    <submittedName>
        <fullName evidence="2">Uncharacterized protein</fullName>
    </submittedName>
</protein>
<organism evidence="2 3">
    <name type="scientific">Antrihabitans cavernicola</name>
    <dbReference type="NCBI Taxonomy" id="2495913"/>
    <lineage>
        <taxon>Bacteria</taxon>
        <taxon>Bacillati</taxon>
        <taxon>Actinomycetota</taxon>
        <taxon>Actinomycetes</taxon>
        <taxon>Mycobacteriales</taxon>
        <taxon>Nocardiaceae</taxon>
        <taxon>Antrihabitans</taxon>
    </lineage>
</organism>
<dbReference type="RefSeq" id="WP_149429275.1">
    <property type="nucleotide sequence ID" value="NZ_VLNY01000002.1"/>
</dbReference>